<dbReference type="Proteomes" id="UP001595789">
    <property type="component" value="Unassembled WGS sequence"/>
</dbReference>
<reference evidence="2" key="1">
    <citation type="journal article" date="2019" name="Int. J. Syst. Evol. Microbiol.">
        <title>The Global Catalogue of Microorganisms (GCM) 10K type strain sequencing project: providing services to taxonomists for standard genome sequencing and annotation.</title>
        <authorList>
            <consortium name="The Broad Institute Genomics Platform"/>
            <consortium name="The Broad Institute Genome Sequencing Center for Infectious Disease"/>
            <person name="Wu L."/>
            <person name="Ma J."/>
        </authorList>
    </citation>
    <scope>NUCLEOTIDE SEQUENCE [LARGE SCALE GENOMIC DNA]</scope>
    <source>
        <strain evidence="2">CCM 8691</strain>
    </source>
</reference>
<protein>
    <recommendedName>
        <fullName evidence="3">Virulence factor SrfB</fullName>
    </recommendedName>
</protein>
<evidence type="ECO:0000313" key="1">
    <source>
        <dbReference type="EMBL" id="MFC4209905.1"/>
    </source>
</evidence>
<accession>A0ABV8P5H7</accession>
<evidence type="ECO:0000313" key="2">
    <source>
        <dbReference type="Proteomes" id="UP001595789"/>
    </source>
</evidence>
<keyword evidence="2" id="KW-1185">Reference proteome</keyword>
<proteinExistence type="predicted"/>
<dbReference type="EMBL" id="JBHSBW010000003">
    <property type="protein sequence ID" value="MFC4209905.1"/>
    <property type="molecule type" value="Genomic_DNA"/>
</dbReference>
<dbReference type="RefSeq" id="WP_378981180.1">
    <property type="nucleotide sequence ID" value="NZ_JBHSBW010000003.1"/>
</dbReference>
<comment type="caution">
    <text evidence="1">The sequence shown here is derived from an EMBL/GenBank/DDBJ whole genome shotgun (WGS) entry which is preliminary data.</text>
</comment>
<name>A0ABV8P5H7_9SPHI</name>
<organism evidence="1 2">
    <name type="scientific">Pedobacter lithocola</name>
    <dbReference type="NCBI Taxonomy" id="1908239"/>
    <lineage>
        <taxon>Bacteria</taxon>
        <taxon>Pseudomonadati</taxon>
        <taxon>Bacteroidota</taxon>
        <taxon>Sphingobacteriia</taxon>
        <taxon>Sphingobacteriales</taxon>
        <taxon>Sphingobacteriaceae</taxon>
        <taxon>Pedobacter</taxon>
    </lineage>
</organism>
<sequence>MSVLNIFDATGDPNTGWRHTEKLNESAISQLKDKSAKTTNALNSVPSPFSRLHTFDTAFKLVTRDLKEGQDRASEIYKELVSDCLDALELSFNANYHESQGDPLTFVNWEPADLERLYGGDYGQQVFAKTVKTFIEADFGPGKLDISMIKYKGLAIAGSSPFTLMFTSSNLDKSRSDQPGNRFRSARYNSTFDLVNPGSGKAYFSRAIPFSKRGEAFKNYLVGLFARNRSLKEGRSKVFWDYLVAEGAEQVQLKDTPTKPNLSANGGVFRLGAVQLDSNADIFSAEIFNDHIIRVEYRLNENCFFLPTFQHEPEDRKFDFLLPLKPAFFTHFKPQDIPKFFSYELLGERVRVSYRNPGLEKPFTKDYVLQGKTKTEGKIVSAGKEMGYTFMLGIFPFIRVLGNDGSVLGNYNDFYKVSLAVDGGLKPALLDTGSFGLDFFRIEANGVEKISADGELYHAKREIRRAFETPDVLASIYYQVNGTHFDLINISLQKVAGLDAVNGLAVPKWKEKRVGEKQFDFSVDFGTTNTFIAYTDDPRHHSMPRPFDIDVSELQMAMLQQIPAPSGGSTLTESFWREPTTRNLVKLTVCNEFVPPVFLPTEPNSIFKMPFRTAVYQKKNIKSFNLFSDMNIHFGYQKTEIDSTATENQEIIANLKWNISSLKDLGSKSRVEKFIEELCLLFKYKVLLNNGNPKLTKLNWFIPQSLSEASIELYEKIWAEKVSKVLKSNHPPKRVYESEAPFYFLERTGRIENNDAVLSIDIGGGSTDAMLFVNKLPRLGTSFNFAGNILWSNGYNQLSNDAKDNGFYQKINAQIGQKVQGDTFLKSSMDAYSDKSTDEIINFWLNNDDKTNVTNYLRDPEFKIVYLLHYCSVLYHLAQLLKSNNYQEPTCVIFSGNGSKYIDFISNEKTLAQITAYIFGKVFEKEVKRPQVILPAENRKEATSYGGIFKVNEVEFRSKSYLGTTLDFERDSFVRTYNDVENQITEIKPSIKANIVQMLDMIEGLNEVVNFKAQLNIEFSIGAVRNFIEQQLDSNFDKGYGIRKEKISYEENVSDSLFFYPLIGVIFELSKITKSQLEDFTPKIRKYSVEPSSENTFDFSALTEQRSFNSVFELAVPTNNPNEATFSILAEDPVYQRAYTSREFVLAPVCELINIPSGHKITIKQHNVGKLRKDGNKWIVTEKLKLEFI</sequence>
<evidence type="ECO:0008006" key="3">
    <source>
        <dbReference type="Google" id="ProtNLM"/>
    </source>
</evidence>
<gene>
    <name evidence="1" type="ORF">ACFOWA_01850</name>
</gene>